<dbReference type="PRINTS" id="PR00723">
    <property type="entry name" value="SUBTILISIN"/>
</dbReference>
<dbReference type="PANTHER" id="PTHR43806:SF14">
    <property type="entry name" value="TRIPEPTIDYL-PEPTIDASE 2"/>
    <property type="match status" value="1"/>
</dbReference>
<evidence type="ECO:0000256" key="5">
    <source>
        <dbReference type="PROSITE-ProRule" id="PRU01240"/>
    </source>
</evidence>
<dbReference type="GO" id="GO:0005829">
    <property type="term" value="C:cytosol"/>
    <property type="evidence" value="ECO:0007669"/>
    <property type="project" value="TreeGrafter"/>
</dbReference>
<sequence>MTIKTSKQIPDFPTHGLLPKEETEAAAFLKKYPDYDGRGIVIAILDTGIDPGAVGLQITTEGKPKIVEMIDCSGSGDVITKTVVKPSVKASGLETLHVIQGLSGRTLIINPKWNNPSGEFRVGIKRAFELFPMVLLTRLQQEKRQSVIIDHHKLQVEVQKQIADWEEAHPPNSSPSESDVQHKTDLEARADILRDLIKNYDTPGPIFDVVTFFDGSDWRVVVDVNENEPLLTDFRKEHKYHTFSQEDLLNFSVNIYDDGNVVSLVVATSGHGTHVAAITAAYHPDEPALNGIAPGAQIVSLKIGDNRLGSMETGAALARAGIALVHTQVDLANMSYGEASAIPNAGQFTELIRDEVINKYGCIFLSSSGNNGPALSTMGSPGGTSNGFIGVGAYVSHAMVQAEYALLESVPERPFTWTSRGPTIDGDVGVDIYAPGGQA</sequence>
<evidence type="ECO:0000313" key="8">
    <source>
        <dbReference type="Proteomes" id="UP000789831"/>
    </source>
</evidence>
<dbReference type="EMBL" id="CAJVPL010000168">
    <property type="protein sequence ID" value="CAG8458813.1"/>
    <property type="molecule type" value="Genomic_DNA"/>
</dbReference>
<dbReference type="GO" id="GO:0006508">
    <property type="term" value="P:proteolysis"/>
    <property type="evidence" value="ECO:0007669"/>
    <property type="project" value="UniProtKB-KW"/>
</dbReference>
<evidence type="ECO:0000259" key="6">
    <source>
        <dbReference type="Pfam" id="PF00082"/>
    </source>
</evidence>
<keyword evidence="4" id="KW-0720">Serine protease</keyword>
<organism evidence="7 8">
    <name type="scientific">Ambispora gerdemannii</name>
    <dbReference type="NCBI Taxonomy" id="144530"/>
    <lineage>
        <taxon>Eukaryota</taxon>
        <taxon>Fungi</taxon>
        <taxon>Fungi incertae sedis</taxon>
        <taxon>Mucoromycota</taxon>
        <taxon>Glomeromycotina</taxon>
        <taxon>Glomeromycetes</taxon>
        <taxon>Archaeosporales</taxon>
        <taxon>Ambisporaceae</taxon>
        <taxon>Ambispora</taxon>
    </lineage>
</organism>
<evidence type="ECO:0000256" key="4">
    <source>
        <dbReference type="ARBA" id="ARBA00022825"/>
    </source>
</evidence>
<keyword evidence="2" id="KW-0645">Protease</keyword>
<dbReference type="Gene3D" id="2.20.25.690">
    <property type="match status" value="1"/>
</dbReference>
<accession>A0A9N8YXE9</accession>
<feature type="domain" description="Peptidase S8/S53" evidence="6">
    <location>
        <begin position="37"/>
        <end position="437"/>
    </location>
</feature>
<comment type="caution">
    <text evidence="5">Lacks conserved residue(s) required for the propagation of feature annotation.</text>
</comment>
<proteinExistence type="inferred from homology"/>
<dbReference type="InterPro" id="IPR036852">
    <property type="entry name" value="Peptidase_S8/S53_dom_sf"/>
</dbReference>
<dbReference type="OrthoDB" id="10256524at2759"/>
<reference evidence="7" key="1">
    <citation type="submission" date="2021-06" db="EMBL/GenBank/DDBJ databases">
        <authorList>
            <person name="Kallberg Y."/>
            <person name="Tangrot J."/>
            <person name="Rosling A."/>
        </authorList>
    </citation>
    <scope>NUCLEOTIDE SEQUENCE</scope>
    <source>
        <strain evidence="7">MT106</strain>
    </source>
</reference>
<dbReference type="SUPFAM" id="SSF52743">
    <property type="entry name" value="Subtilisin-like"/>
    <property type="match status" value="1"/>
</dbReference>
<comment type="similarity">
    <text evidence="1 5">Belongs to the peptidase S8 family.</text>
</comment>
<dbReference type="InterPro" id="IPR050131">
    <property type="entry name" value="Peptidase_S8_subtilisin-like"/>
</dbReference>
<comment type="caution">
    <text evidence="7">The sequence shown here is derived from an EMBL/GenBank/DDBJ whole genome shotgun (WGS) entry which is preliminary data.</text>
</comment>
<dbReference type="Proteomes" id="UP000789831">
    <property type="component" value="Unassembled WGS sequence"/>
</dbReference>
<dbReference type="GO" id="GO:0008240">
    <property type="term" value="F:tripeptidyl-peptidase activity"/>
    <property type="evidence" value="ECO:0007669"/>
    <property type="project" value="TreeGrafter"/>
</dbReference>
<protein>
    <submittedName>
        <fullName evidence="7">9949_t:CDS:1</fullName>
    </submittedName>
</protein>
<dbReference type="PROSITE" id="PS51892">
    <property type="entry name" value="SUBTILASE"/>
    <property type="match status" value="1"/>
</dbReference>
<dbReference type="Pfam" id="PF00082">
    <property type="entry name" value="Peptidase_S8"/>
    <property type="match status" value="1"/>
</dbReference>
<keyword evidence="3" id="KW-0378">Hydrolase</keyword>
<name>A0A9N8YXE9_9GLOM</name>
<dbReference type="InterPro" id="IPR000209">
    <property type="entry name" value="Peptidase_S8/S53_dom"/>
</dbReference>
<gene>
    <name evidence="7" type="ORF">AGERDE_LOCUS2141</name>
</gene>
<evidence type="ECO:0000313" key="7">
    <source>
        <dbReference type="EMBL" id="CAG8458813.1"/>
    </source>
</evidence>
<evidence type="ECO:0000256" key="3">
    <source>
        <dbReference type="ARBA" id="ARBA00022801"/>
    </source>
</evidence>
<evidence type="ECO:0000256" key="2">
    <source>
        <dbReference type="ARBA" id="ARBA00022670"/>
    </source>
</evidence>
<dbReference type="InterPro" id="IPR015500">
    <property type="entry name" value="Peptidase_S8_subtilisin-rel"/>
</dbReference>
<dbReference type="Gene3D" id="3.40.50.200">
    <property type="entry name" value="Peptidase S8/S53 domain"/>
    <property type="match status" value="2"/>
</dbReference>
<dbReference type="GO" id="GO:0004252">
    <property type="term" value="F:serine-type endopeptidase activity"/>
    <property type="evidence" value="ECO:0007669"/>
    <property type="project" value="InterPro"/>
</dbReference>
<dbReference type="PANTHER" id="PTHR43806">
    <property type="entry name" value="PEPTIDASE S8"/>
    <property type="match status" value="1"/>
</dbReference>
<evidence type="ECO:0000256" key="1">
    <source>
        <dbReference type="ARBA" id="ARBA00011073"/>
    </source>
</evidence>
<keyword evidence="8" id="KW-1185">Reference proteome</keyword>
<dbReference type="AlphaFoldDB" id="A0A9N8YXE9"/>